<reference evidence="6" key="1">
    <citation type="submission" date="2022-08" db="UniProtKB">
        <authorList>
            <consortium name="EnsemblMetazoa"/>
        </authorList>
    </citation>
    <scope>IDENTIFICATION</scope>
    <source>
        <strain evidence="6">05x7-T-G4-1.051#20</strain>
    </source>
</reference>
<evidence type="ECO:0000256" key="3">
    <source>
        <dbReference type="RuleBase" id="RU361203"/>
    </source>
</evidence>
<dbReference type="AlphaFoldDB" id="A0A8W8LPN5"/>
<dbReference type="InterPro" id="IPR003961">
    <property type="entry name" value="FN3_dom"/>
</dbReference>
<dbReference type="Gene3D" id="3.60.21.10">
    <property type="match status" value="1"/>
</dbReference>
<evidence type="ECO:0000259" key="5">
    <source>
        <dbReference type="SMART" id="SM00060"/>
    </source>
</evidence>
<dbReference type="Proteomes" id="UP000005408">
    <property type="component" value="Unassembled WGS sequence"/>
</dbReference>
<keyword evidence="2" id="KW-0325">Glycoprotein</keyword>
<keyword evidence="3" id="KW-0378">Hydrolase</keyword>
<dbReference type="GO" id="GO:0046872">
    <property type="term" value="F:metal ion binding"/>
    <property type="evidence" value="ECO:0007669"/>
    <property type="project" value="InterPro"/>
</dbReference>
<evidence type="ECO:0000313" key="7">
    <source>
        <dbReference type="Proteomes" id="UP000005408"/>
    </source>
</evidence>
<comment type="similarity">
    <text evidence="3">Belongs to the metallophosphoesterase superfamily. Purple acid phosphatase family.</text>
</comment>
<dbReference type="InterPro" id="IPR004843">
    <property type="entry name" value="Calcineurin-like_PHP"/>
</dbReference>
<organism evidence="6 7">
    <name type="scientific">Magallana gigas</name>
    <name type="common">Pacific oyster</name>
    <name type="synonym">Crassostrea gigas</name>
    <dbReference type="NCBI Taxonomy" id="29159"/>
    <lineage>
        <taxon>Eukaryota</taxon>
        <taxon>Metazoa</taxon>
        <taxon>Spiralia</taxon>
        <taxon>Lophotrochozoa</taxon>
        <taxon>Mollusca</taxon>
        <taxon>Bivalvia</taxon>
        <taxon>Autobranchia</taxon>
        <taxon>Pteriomorphia</taxon>
        <taxon>Ostreida</taxon>
        <taxon>Ostreoidea</taxon>
        <taxon>Ostreidae</taxon>
        <taxon>Magallana</taxon>
    </lineage>
</organism>
<dbReference type="OrthoDB" id="45007at2759"/>
<dbReference type="InterPro" id="IPR041792">
    <property type="entry name" value="MPP_PAP"/>
</dbReference>
<evidence type="ECO:0000256" key="2">
    <source>
        <dbReference type="ARBA" id="ARBA00023180"/>
    </source>
</evidence>
<dbReference type="InterPro" id="IPR008963">
    <property type="entry name" value="Purple_acid_Pase-like_N"/>
</dbReference>
<dbReference type="Pfam" id="PF14008">
    <property type="entry name" value="Metallophos_C"/>
    <property type="match status" value="1"/>
</dbReference>
<protein>
    <recommendedName>
        <fullName evidence="3">Purple acid phosphatase</fullName>
        <ecNumber evidence="3">3.1.3.2</ecNumber>
    </recommendedName>
</protein>
<dbReference type="CDD" id="cd00839">
    <property type="entry name" value="MPP_PAPs"/>
    <property type="match status" value="1"/>
</dbReference>
<keyword evidence="1 3" id="KW-0732">Signal</keyword>
<evidence type="ECO:0000313" key="6">
    <source>
        <dbReference type="EnsemblMetazoa" id="G29076.1:cds"/>
    </source>
</evidence>
<dbReference type="SUPFAM" id="SSF56300">
    <property type="entry name" value="Metallo-dependent phosphatases"/>
    <property type="match status" value="1"/>
</dbReference>
<dbReference type="Pfam" id="PF16656">
    <property type="entry name" value="Pur_ac_phosph_N"/>
    <property type="match status" value="1"/>
</dbReference>
<keyword evidence="4" id="KW-0812">Transmembrane</keyword>
<dbReference type="InterPro" id="IPR015914">
    <property type="entry name" value="PAPs_N"/>
</dbReference>
<proteinExistence type="inferred from homology"/>
<accession>A0A8W8LPN5</accession>
<dbReference type="EC" id="3.1.3.2" evidence="3"/>
<dbReference type="InterPro" id="IPR029052">
    <property type="entry name" value="Metallo-depent_PP-like"/>
</dbReference>
<dbReference type="CDD" id="cd00063">
    <property type="entry name" value="FN3"/>
    <property type="match status" value="1"/>
</dbReference>
<keyword evidence="7" id="KW-1185">Reference proteome</keyword>
<dbReference type="Pfam" id="PF00149">
    <property type="entry name" value="Metallophos"/>
    <property type="match status" value="1"/>
</dbReference>
<keyword evidence="4" id="KW-0472">Membrane</keyword>
<evidence type="ECO:0000256" key="1">
    <source>
        <dbReference type="ARBA" id="ARBA00022729"/>
    </source>
</evidence>
<dbReference type="InterPro" id="IPR025733">
    <property type="entry name" value="PAPs_C"/>
</dbReference>
<keyword evidence="4" id="KW-1133">Transmembrane helix</keyword>
<comment type="catalytic activity">
    <reaction evidence="3">
        <text>a phosphate monoester + H2O = an alcohol + phosphate</text>
        <dbReference type="Rhea" id="RHEA:15017"/>
        <dbReference type="ChEBI" id="CHEBI:15377"/>
        <dbReference type="ChEBI" id="CHEBI:30879"/>
        <dbReference type="ChEBI" id="CHEBI:43474"/>
        <dbReference type="ChEBI" id="CHEBI:67140"/>
        <dbReference type="EC" id="3.1.3.2"/>
    </reaction>
</comment>
<evidence type="ECO:0000256" key="4">
    <source>
        <dbReference type="SAM" id="Phobius"/>
    </source>
</evidence>
<feature type="domain" description="Fibronectin type-III" evidence="5">
    <location>
        <begin position="33"/>
        <end position="123"/>
    </location>
</feature>
<feature type="signal peptide" evidence="3">
    <location>
        <begin position="1"/>
        <end position="24"/>
    </location>
</feature>
<name>A0A8W8LPN5_MAGGI</name>
<dbReference type="PANTHER" id="PTHR45867">
    <property type="entry name" value="PURPLE ACID PHOSPHATASE"/>
    <property type="match status" value="1"/>
</dbReference>
<feature type="transmembrane region" description="Helical" evidence="4">
    <location>
        <begin position="474"/>
        <end position="494"/>
    </location>
</feature>
<sequence>MSSEIRFLCVACIQACTVFFLVIADQTTQQGGLNVPKQVHIGFGKTTNDMIVMWSTVRNDSSVVEYHTGDNSVESVSSASGSTVYFPENSNGLQYLHRVVLTNLRPGVKYFYNVRGENRDSLSDQFSFTTPESNGKQTFMIFGDMGTMTKSLPFIVYEATGKTKYASIFHLGDIAYDLGRENGAVGDKFFSKVERMAARIPYMTIPGDHEMFQNSRNHYFHRLSNPGKDWPMQQEDLWYSVNIGKTHFICISTEVFFTNKQNIQKIMDWLVQDLEEANTHRQKYPWIIVMAHRPLYCSTDDKNEDCTKAHSVVRTHLEDMFYFYGVDLVFSGHQHMYERTWPVYKNRVLAYNYLDPRGTVHIVIGNMGNVYLTEKGSKPGGAWSSFISPSEHEMYGRLHVHNNTHIYWEVLGAQDNDLYDSRWIIQRIHGPFNKSSIFIPDPLGAAGAAWREQQEDDSNDIISLRFFYMNGDDYSHRITVLTFTVIILLFGLCFKKKILNVIRLCFVKQESLPK</sequence>
<feature type="chain" id="PRO_5036518189" description="Purple acid phosphatase" evidence="3">
    <location>
        <begin position="25"/>
        <end position="514"/>
    </location>
</feature>
<dbReference type="OMA" id="FICISTE"/>
<dbReference type="SMART" id="SM00060">
    <property type="entry name" value="FN3"/>
    <property type="match status" value="1"/>
</dbReference>
<dbReference type="SUPFAM" id="SSF49363">
    <property type="entry name" value="Purple acid phosphatase, N-terminal domain"/>
    <property type="match status" value="1"/>
</dbReference>
<dbReference type="EnsemblMetazoa" id="G29076.1">
    <property type="protein sequence ID" value="G29076.1:cds"/>
    <property type="gene ID" value="G29076"/>
</dbReference>
<dbReference type="GO" id="GO:0003993">
    <property type="term" value="F:acid phosphatase activity"/>
    <property type="evidence" value="ECO:0007669"/>
    <property type="project" value="UniProtKB-EC"/>
</dbReference>
<dbReference type="Gene3D" id="2.60.40.380">
    <property type="entry name" value="Purple acid phosphatase-like, N-terminal"/>
    <property type="match status" value="1"/>
</dbReference>